<evidence type="ECO:0000256" key="12">
    <source>
        <dbReference type="ARBA" id="ARBA00031158"/>
    </source>
</evidence>
<dbReference type="SUPFAM" id="SSF51905">
    <property type="entry name" value="FAD/NAD(P)-binding domain"/>
    <property type="match status" value="2"/>
</dbReference>
<sequence length="443" mass="49925">MNSRSGISRSHGSRPEHYRCLGVGVGPANLSLASLLYGRPGVPNLFLDRKDRFGWHDGQQIPGAKLQVSLLKDLVTLSDPTNRFSFLSYLHKQGRIYHFVNAQFDSVPRQEFRNYLEWASRINENVTFGEEVLGVEFQDVFTVHTSDRVVTADNVVVGVGTQPWVPEPARGKLGGTQFHVADYVAKSRELAGKRVAVVGGGQSGAEVFLDLISRPPAELPRRATWISRRRNYFPIDDSPFTNEYYMPSYSDYFFELERSTRIALNAQHVLTSDGISESTLREIYQRCYARRFVDGSPDLFALLPNRNVTDVRADRGGWDLTVTGNDDPGLVEHVEVDHVVWATGFRSAATDFLAPVEHRLAREGDEYRVDRDFAIEWDGPRNRSVFLQNGARGQRGLADPNLSLMAWRSQRILDRLLGVHSNEQLDSFIGWSAKHPTGEFGRA</sequence>
<keyword evidence="9" id="KW-0560">Oxidoreductase</keyword>
<evidence type="ECO:0000256" key="8">
    <source>
        <dbReference type="ARBA" id="ARBA00022857"/>
    </source>
</evidence>
<dbReference type="Pfam" id="PF13434">
    <property type="entry name" value="Lys_Orn_oxgnase"/>
    <property type="match status" value="1"/>
</dbReference>
<evidence type="ECO:0000256" key="14">
    <source>
        <dbReference type="ARBA" id="ARBA00032738"/>
    </source>
</evidence>
<dbReference type="Gene3D" id="3.50.50.60">
    <property type="entry name" value="FAD/NAD(P)-binding domain"/>
    <property type="match status" value="1"/>
</dbReference>
<keyword evidence="17" id="KW-1185">Reference proteome</keyword>
<evidence type="ECO:0000256" key="9">
    <source>
        <dbReference type="ARBA" id="ARBA00023002"/>
    </source>
</evidence>
<evidence type="ECO:0000256" key="13">
    <source>
        <dbReference type="ARBA" id="ARBA00032493"/>
    </source>
</evidence>
<dbReference type="PANTHER" id="PTHR42802">
    <property type="entry name" value="MONOOXYGENASE"/>
    <property type="match status" value="1"/>
</dbReference>
<comment type="similarity">
    <text evidence="3">Belongs to the lysine N(6)-hydroxylase/L-ornithine N(5)-oxygenase family.</text>
</comment>
<reference evidence="16 17" key="1">
    <citation type="submission" date="2019-07" db="EMBL/GenBank/DDBJ databases">
        <authorList>
            <person name="Duangmal K."/>
            <person name="Teo W.F.A."/>
        </authorList>
    </citation>
    <scope>NUCLEOTIDE SEQUENCE [LARGE SCALE GENOMIC DNA]</scope>
    <source>
        <strain evidence="16 17">TBRC 6029</strain>
    </source>
</reference>
<evidence type="ECO:0000256" key="4">
    <source>
        <dbReference type="ARBA" id="ARBA00013076"/>
    </source>
</evidence>
<dbReference type="AlphaFoldDB" id="A0A558DJT8"/>
<dbReference type="InterPro" id="IPR025700">
    <property type="entry name" value="Lys/Orn_oxygenase"/>
</dbReference>
<keyword evidence="8" id="KW-0521">NADP</keyword>
<proteinExistence type="inferred from homology"/>
<comment type="pathway">
    <text evidence="2">Siderophore biosynthesis.</text>
</comment>
<evidence type="ECO:0000256" key="6">
    <source>
        <dbReference type="ARBA" id="ARBA00022630"/>
    </source>
</evidence>
<keyword evidence="7" id="KW-0274">FAD</keyword>
<evidence type="ECO:0000313" key="16">
    <source>
        <dbReference type="EMBL" id="TVT61270.1"/>
    </source>
</evidence>
<evidence type="ECO:0000256" key="7">
    <source>
        <dbReference type="ARBA" id="ARBA00022827"/>
    </source>
</evidence>
<evidence type="ECO:0000256" key="15">
    <source>
        <dbReference type="ARBA" id="ARBA00048407"/>
    </source>
</evidence>
<dbReference type="InterPro" id="IPR036188">
    <property type="entry name" value="FAD/NAD-bd_sf"/>
</dbReference>
<organism evidence="16 17">
    <name type="scientific">Amycolatopsis rhizosphaerae</name>
    <dbReference type="NCBI Taxonomy" id="2053003"/>
    <lineage>
        <taxon>Bacteria</taxon>
        <taxon>Bacillati</taxon>
        <taxon>Actinomycetota</taxon>
        <taxon>Actinomycetes</taxon>
        <taxon>Pseudonocardiales</taxon>
        <taxon>Pseudonocardiaceae</taxon>
        <taxon>Amycolatopsis</taxon>
    </lineage>
</organism>
<name>A0A558DJT8_9PSEU</name>
<comment type="caution">
    <text evidence="16">The sequence shown here is derived from an EMBL/GenBank/DDBJ whole genome shotgun (WGS) entry which is preliminary data.</text>
</comment>
<dbReference type="RefSeq" id="WP_144585732.1">
    <property type="nucleotide sequence ID" value="NZ_VJWX01000015.1"/>
</dbReference>
<evidence type="ECO:0000256" key="10">
    <source>
        <dbReference type="ARBA" id="ARBA00023033"/>
    </source>
</evidence>
<keyword evidence="10 16" id="KW-0503">Monooxygenase</keyword>
<evidence type="ECO:0000313" key="17">
    <source>
        <dbReference type="Proteomes" id="UP000320011"/>
    </source>
</evidence>
<evidence type="ECO:0000256" key="2">
    <source>
        <dbReference type="ARBA" id="ARBA00004924"/>
    </source>
</evidence>
<dbReference type="EC" id="1.14.13.59" evidence="4"/>
<dbReference type="GO" id="GO:0047091">
    <property type="term" value="F:L-lysine 6-monooxygenase (NADPH) activity"/>
    <property type="evidence" value="ECO:0007669"/>
    <property type="project" value="UniProtKB-EC"/>
</dbReference>
<gene>
    <name evidence="16" type="ORF">FNH05_03150</name>
</gene>
<dbReference type="PANTHER" id="PTHR42802:SF1">
    <property type="entry name" value="L-ORNITHINE N(5)-MONOOXYGENASE"/>
    <property type="match status" value="1"/>
</dbReference>
<accession>A0A558DJT8</accession>
<reference evidence="16 17" key="2">
    <citation type="submission" date="2019-08" db="EMBL/GenBank/DDBJ databases">
        <title>Amycolatopsis acidicola sp. nov., isolated from peat swamp forest soil.</title>
        <authorList>
            <person name="Srisuk N."/>
        </authorList>
    </citation>
    <scope>NUCLEOTIDE SEQUENCE [LARGE SCALE GENOMIC DNA]</scope>
    <source>
        <strain evidence="16 17">TBRC 6029</strain>
    </source>
</reference>
<comment type="cofactor">
    <cofactor evidence="1">
        <name>FAD</name>
        <dbReference type="ChEBI" id="CHEBI:57692"/>
    </cofactor>
</comment>
<protein>
    <recommendedName>
        <fullName evidence="5">L-lysine N6-monooxygenase MbtG</fullName>
        <ecNumber evidence="4">1.14.13.59</ecNumber>
    </recommendedName>
    <alternativeName>
        <fullName evidence="14">Lysine 6-N-hydroxylase</fullName>
    </alternativeName>
    <alternativeName>
        <fullName evidence="13">Lysine N6-hydroxylase</fullName>
    </alternativeName>
    <alternativeName>
        <fullName evidence="11">Lysine-N-oxygenase</fullName>
    </alternativeName>
    <alternativeName>
        <fullName evidence="12">Mycobactin synthase protein G</fullName>
    </alternativeName>
</protein>
<evidence type="ECO:0000256" key="3">
    <source>
        <dbReference type="ARBA" id="ARBA00007588"/>
    </source>
</evidence>
<dbReference type="EMBL" id="VJWX01000015">
    <property type="protein sequence ID" value="TVT61270.1"/>
    <property type="molecule type" value="Genomic_DNA"/>
</dbReference>
<evidence type="ECO:0000256" key="11">
    <source>
        <dbReference type="ARBA" id="ARBA00029939"/>
    </source>
</evidence>
<comment type="catalytic activity">
    <reaction evidence="15">
        <text>L-lysine + NADPH + O2 = N(6)-hydroxy-L-lysine + NADP(+) + H2O</text>
        <dbReference type="Rhea" id="RHEA:23228"/>
        <dbReference type="ChEBI" id="CHEBI:15377"/>
        <dbReference type="ChEBI" id="CHEBI:15379"/>
        <dbReference type="ChEBI" id="CHEBI:32551"/>
        <dbReference type="ChEBI" id="CHEBI:57783"/>
        <dbReference type="ChEBI" id="CHEBI:57820"/>
        <dbReference type="ChEBI" id="CHEBI:58349"/>
        <dbReference type="EC" id="1.14.13.59"/>
    </reaction>
</comment>
<evidence type="ECO:0000256" key="5">
    <source>
        <dbReference type="ARBA" id="ARBA00016406"/>
    </source>
</evidence>
<evidence type="ECO:0000256" key="1">
    <source>
        <dbReference type="ARBA" id="ARBA00001974"/>
    </source>
</evidence>
<dbReference type="Proteomes" id="UP000320011">
    <property type="component" value="Unassembled WGS sequence"/>
</dbReference>
<keyword evidence="6" id="KW-0285">Flavoprotein</keyword>
<dbReference type="OrthoDB" id="7527071at2"/>